<feature type="domain" description="Cell envelope-related transcriptional attenuator" evidence="2">
    <location>
        <begin position="27"/>
        <end position="178"/>
    </location>
</feature>
<dbReference type="Gene3D" id="3.40.630.190">
    <property type="entry name" value="LCP protein"/>
    <property type="match status" value="1"/>
</dbReference>
<dbReference type="InterPro" id="IPR050922">
    <property type="entry name" value="LytR/CpsA/Psr_CW_biosynth"/>
</dbReference>
<comment type="similarity">
    <text evidence="1">Belongs to the LytR/CpsA/Psr (LCP) family.</text>
</comment>
<protein>
    <submittedName>
        <fullName evidence="3">LytR family transcriptional regulator</fullName>
    </submittedName>
</protein>
<sequence>MGTDSRDTITRHEKNEFHAGGVACNCTDSLMLIHVSQKRDHVSVVSLPRDSYAELPADRDPGTGQQYPAHPSKINGAYAQGGAPLTIRTVESMTNVRIDHYLQIDFRRFIDSVNAVGGVEVCTSRRLSDSATKLDLRPGRHRLGGGKALQYVRSRHVDASADLGRIQRQHRFLLGALHRLTVGGFLADPVKADKLARTVLGATKVDQGFTPRDLISFATDLSRLSTRRTEFTTVPIAGFNPDIAGVGSTLKWDKAAAKKTFATLNDDRELSPRNSTVKPSDPPRIGVEKTVRGNTLACP</sequence>
<dbReference type="PANTHER" id="PTHR33392:SF6">
    <property type="entry name" value="POLYISOPRENYL-TEICHOIC ACID--PEPTIDOGLYCAN TEICHOIC ACID TRANSFERASE TAGU"/>
    <property type="match status" value="1"/>
</dbReference>
<dbReference type="NCBIfam" id="TIGR00350">
    <property type="entry name" value="lytR_cpsA_psr"/>
    <property type="match status" value="1"/>
</dbReference>
<dbReference type="Pfam" id="PF03816">
    <property type="entry name" value="LytR_cpsA_psr"/>
    <property type="match status" value="1"/>
</dbReference>
<dbReference type="OrthoDB" id="9782542at2"/>
<reference evidence="3 4" key="1">
    <citation type="submission" date="2019-01" db="EMBL/GenBank/DDBJ databases">
        <title>Genome sequences of Streptomyces and Rhizobium isolates collected from root and soil.</title>
        <authorList>
            <person name="Chhettri S."/>
            <person name="Sevigny J.L."/>
            <person name="Sen A."/>
            <person name="Ennis N."/>
            <person name="Tisa L."/>
        </authorList>
    </citation>
    <scope>NUCLEOTIDE SEQUENCE [LARGE SCALE GENOMIC DNA]</scope>
    <source>
        <strain evidence="3 4">San01</strain>
    </source>
</reference>
<comment type="caution">
    <text evidence="3">The sequence shown here is derived from an EMBL/GenBank/DDBJ whole genome shotgun (WGS) entry which is preliminary data.</text>
</comment>
<gene>
    <name evidence="3" type="ORF">EOT10_10235</name>
</gene>
<evidence type="ECO:0000313" key="4">
    <source>
        <dbReference type="Proteomes" id="UP000283128"/>
    </source>
</evidence>
<evidence type="ECO:0000313" key="3">
    <source>
        <dbReference type="EMBL" id="RVU27588.1"/>
    </source>
</evidence>
<dbReference type="EMBL" id="RZYA01000003">
    <property type="protein sequence ID" value="RVU27588.1"/>
    <property type="molecule type" value="Genomic_DNA"/>
</dbReference>
<dbReference type="InterPro" id="IPR004474">
    <property type="entry name" value="LytR_CpsA_psr"/>
</dbReference>
<name>A0A437PZB8_9ACTN</name>
<organism evidence="3 4">
    <name type="scientific">Streptomyces antnestii</name>
    <dbReference type="NCBI Taxonomy" id="2494256"/>
    <lineage>
        <taxon>Bacteria</taxon>
        <taxon>Bacillati</taxon>
        <taxon>Actinomycetota</taxon>
        <taxon>Actinomycetes</taxon>
        <taxon>Kitasatosporales</taxon>
        <taxon>Streptomycetaceae</taxon>
        <taxon>Streptomyces</taxon>
    </lineage>
</organism>
<dbReference type="PANTHER" id="PTHR33392">
    <property type="entry name" value="POLYISOPRENYL-TEICHOIC ACID--PEPTIDOGLYCAN TEICHOIC ACID TRANSFERASE TAGU"/>
    <property type="match status" value="1"/>
</dbReference>
<evidence type="ECO:0000259" key="2">
    <source>
        <dbReference type="Pfam" id="PF03816"/>
    </source>
</evidence>
<dbReference type="Proteomes" id="UP000283128">
    <property type="component" value="Unassembled WGS sequence"/>
</dbReference>
<keyword evidence="4" id="KW-1185">Reference proteome</keyword>
<proteinExistence type="inferred from homology"/>
<dbReference type="AlphaFoldDB" id="A0A437PZB8"/>
<evidence type="ECO:0000256" key="1">
    <source>
        <dbReference type="ARBA" id="ARBA00006068"/>
    </source>
</evidence>
<accession>A0A437PZB8</accession>